<dbReference type="PANTHER" id="PTHR43775:SF37">
    <property type="entry name" value="SI:DKEY-61P9.11"/>
    <property type="match status" value="1"/>
</dbReference>
<dbReference type="InterPro" id="IPR050091">
    <property type="entry name" value="PKS_NRPS_Biosynth_Enz"/>
</dbReference>
<dbReference type="AlphaFoldDB" id="A0A395NSI1"/>
<evidence type="ECO:0000313" key="6">
    <source>
        <dbReference type="EMBL" id="RFU78901.1"/>
    </source>
</evidence>
<dbReference type="Proteomes" id="UP000266272">
    <property type="component" value="Unassembled WGS sequence"/>
</dbReference>
<dbReference type="Gene3D" id="3.40.47.10">
    <property type="match status" value="1"/>
</dbReference>
<dbReference type="InterPro" id="IPR016039">
    <property type="entry name" value="Thiolase-like"/>
</dbReference>
<dbReference type="SUPFAM" id="SSF53901">
    <property type="entry name" value="Thiolase-like"/>
    <property type="match status" value="1"/>
</dbReference>
<dbReference type="PANTHER" id="PTHR43775">
    <property type="entry name" value="FATTY ACID SYNTHASE"/>
    <property type="match status" value="1"/>
</dbReference>
<feature type="domain" description="Ketosynthase family 3 (KS3)" evidence="5">
    <location>
        <begin position="1"/>
        <end position="261"/>
    </location>
</feature>
<organism evidence="6 7">
    <name type="scientific">Trichoderma arundinaceum</name>
    <dbReference type="NCBI Taxonomy" id="490622"/>
    <lineage>
        <taxon>Eukaryota</taxon>
        <taxon>Fungi</taxon>
        <taxon>Dikarya</taxon>
        <taxon>Ascomycota</taxon>
        <taxon>Pezizomycotina</taxon>
        <taxon>Sordariomycetes</taxon>
        <taxon>Hypocreomycetidae</taxon>
        <taxon>Hypocreales</taxon>
        <taxon>Hypocreaceae</taxon>
        <taxon>Trichoderma</taxon>
    </lineage>
</organism>
<dbReference type="InterPro" id="IPR014030">
    <property type="entry name" value="Ketoacyl_synth_N"/>
</dbReference>
<comment type="caution">
    <text evidence="6">The sequence shown here is derived from an EMBL/GenBank/DDBJ whole genome shotgun (WGS) entry which is preliminary data.</text>
</comment>
<dbReference type="InterPro" id="IPR018201">
    <property type="entry name" value="Ketoacyl_synth_AS"/>
</dbReference>
<dbReference type="CDD" id="cd00833">
    <property type="entry name" value="PKS"/>
    <property type="match status" value="1"/>
</dbReference>
<keyword evidence="3 4" id="KW-0808">Transferase</keyword>
<dbReference type="Pfam" id="PF02801">
    <property type="entry name" value="Ketoacyl-synt_C"/>
    <property type="match status" value="1"/>
</dbReference>
<comment type="similarity">
    <text evidence="4">Belongs to the thiolase-like superfamily. Beta-ketoacyl-ACP synthases family.</text>
</comment>
<dbReference type="GO" id="GO:0006633">
    <property type="term" value="P:fatty acid biosynthetic process"/>
    <property type="evidence" value="ECO:0007669"/>
    <property type="project" value="InterPro"/>
</dbReference>
<evidence type="ECO:0000313" key="7">
    <source>
        <dbReference type="Proteomes" id="UP000266272"/>
    </source>
</evidence>
<dbReference type="EMBL" id="PXOA01000191">
    <property type="protein sequence ID" value="RFU78901.1"/>
    <property type="molecule type" value="Genomic_DNA"/>
</dbReference>
<keyword evidence="1" id="KW-0596">Phosphopantetheine</keyword>
<evidence type="ECO:0000256" key="2">
    <source>
        <dbReference type="ARBA" id="ARBA00022553"/>
    </source>
</evidence>
<gene>
    <name evidence="6" type="ORF">TARUN_3340</name>
</gene>
<name>A0A395NSI1_TRIAR</name>
<dbReference type="GO" id="GO:0004312">
    <property type="term" value="F:fatty acid synthase activity"/>
    <property type="evidence" value="ECO:0007669"/>
    <property type="project" value="TreeGrafter"/>
</dbReference>
<dbReference type="PROSITE" id="PS00606">
    <property type="entry name" value="KS3_1"/>
    <property type="match status" value="1"/>
</dbReference>
<dbReference type="PROSITE" id="PS52004">
    <property type="entry name" value="KS3_2"/>
    <property type="match status" value="1"/>
</dbReference>
<dbReference type="InterPro" id="IPR014031">
    <property type="entry name" value="Ketoacyl_synth_C"/>
</dbReference>
<dbReference type="Pfam" id="PF00109">
    <property type="entry name" value="ketoacyl-synt"/>
    <property type="match status" value="1"/>
</dbReference>
<sequence>MASFFGQTSADWQDVLNQTGIDIHYIPGVGRAFASGRMNHHFKWGGISLSVDAACATGIATVSLAVSALLSRDCDMALAGGGAIHVSPNTFSGLSKAGMVSTTGGCRTFHDDADGYVRGEGVGVVVIKRLEDAVAENDNILGVIRGSAQTYTSASTSILHPSHVSQERIYKEVLHQSGLEPQDIDYVEMHGTGTQAGDVEEMTSVVYVLARNRSKNDPLTVGAVKAVVGHGEAAAGVTSLIKALMMLRDSVVPAQPDGRSK</sequence>
<reference evidence="6 7" key="1">
    <citation type="journal article" date="2018" name="PLoS Pathog.">
        <title>Evolution of structural diversity of trichothecenes, a family of toxins produced by plant pathogenic and entomopathogenic fungi.</title>
        <authorList>
            <person name="Proctor R.H."/>
            <person name="McCormick S.P."/>
            <person name="Kim H.S."/>
            <person name="Cardoza R.E."/>
            <person name="Stanley A.M."/>
            <person name="Lindo L."/>
            <person name="Kelly A."/>
            <person name="Brown D.W."/>
            <person name="Lee T."/>
            <person name="Vaughan M.M."/>
            <person name="Alexander N.J."/>
            <person name="Busman M."/>
            <person name="Gutierrez S."/>
        </authorList>
    </citation>
    <scope>NUCLEOTIDE SEQUENCE [LARGE SCALE GENOMIC DNA]</scope>
    <source>
        <strain evidence="6 7">IBT 40837</strain>
    </source>
</reference>
<dbReference type="InterPro" id="IPR020841">
    <property type="entry name" value="PKS_Beta-ketoAc_synthase_dom"/>
</dbReference>
<proteinExistence type="inferred from homology"/>
<dbReference type="STRING" id="490622.A0A395NSI1"/>
<protein>
    <submittedName>
        <fullName evidence="6">Polyketide synthase</fullName>
    </submittedName>
</protein>
<dbReference type="GO" id="GO:0004315">
    <property type="term" value="F:3-oxoacyl-[acyl-carrier-protein] synthase activity"/>
    <property type="evidence" value="ECO:0007669"/>
    <property type="project" value="InterPro"/>
</dbReference>
<evidence type="ECO:0000256" key="1">
    <source>
        <dbReference type="ARBA" id="ARBA00022450"/>
    </source>
</evidence>
<accession>A0A395NSI1</accession>
<evidence type="ECO:0000256" key="3">
    <source>
        <dbReference type="ARBA" id="ARBA00022679"/>
    </source>
</evidence>
<dbReference type="SMART" id="SM00825">
    <property type="entry name" value="PKS_KS"/>
    <property type="match status" value="1"/>
</dbReference>
<dbReference type="GO" id="GO:0044550">
    <property type="term" value="P:secondary metabolite biosynthetic process"/>
    <property type="evidence" value="ECO:0007669"/>
    <property type="project" value="TreeGrafter"/>
</dbReference>
<evidence type="ECO:0000256" key="4">
    <source>
        <dbReference type="RuleBase" id="RU003694"/>
    </source>
</evidence>
<dbReference type="OrthoDB" id="329835at2759"/>
<evidence type="ECO:0000259" key="5">
    <source>
        <dbReference type="PROSITE" id="PS52004"/>
    </source>
</evidence>
<keyword evidence="7" id="KW-1185">Reference proteome</keyword>
<keyword evidence="2" id="KW-0597">Phosphoprotein</keyword>